<gene>
    <name evidence="1" type="ORF">QE152_g25723</name>
</gene>
<proteinExistence type="predicted"/>
<accession>A0AAW1K0J7</accession>
<sequence>MTNPRKTVSIYNIPKLVKLAYLESFTAKNITSGFSKPGIRPLNEMAFSDEDFAPTDVYASNNSENIPPNPETSCAALEPQPSICVPWTEMNEEEPSTSTAETQPEPTYGVRKYLTCCTQVPHMRGAFVQISYPRKITITL</sequence>
<name>A0AAW1K0J7_POPJA</name>
<evidence type="ECO:0000313" key="1">
    <source>
        <dbReference type="EMBL" id="KAK9710953.1"/>
    </source>
</evidence>
<dbReference type="Proteomes" id="UP001458880">
    <property type="component" value="Unassembled WGS sequence"/>
</dbReference>
<reference evidence="1 2" key="1">
    <citation type="journal article" date="2024" name="BMC Genomics">
        <title>De novo assembly and annotation of Popillia japonica's genome with initial clues to its potential as an invasive pest.</title>
        <authorList>
            <person name="Cucini C."/>
            <person name="Boschi S."/>
            <person name="Funari R."/>
            <person name="Cardaioli E."/>
            <person name="Iannotti N."/>
            <person name="Marturano G."/>
            <person name="Paoli F."/>
            <person name="Bruttini M."/>
            <person name="Carapelli A."/>
            <person name="Frati F."/>
            <person name="Nardi F."/>
        </authorList>
    </citation>
    <scope>NUCLEOTIDE SEQUENCE [LARGE SCALE GENOMIC DNA]</scope>
    <source>
        <strain evidence="1">DMR45628</strain>
    </source>
</reference>
<comment type="caution">
    <text evidence="1">The sequence shown here is derived from an EMBL/GenBank/DDBJ whole genome shotgun (WGS) entry which is preliminary data.</text>
</comment>
<keyword evidence="2" id="KW-1185">Reference proteome</keyword>
<dbReference type="EMBL" id="JASPKY010000286">
    <property type="protein sequence ID" value="KAK9710953.1"/>
    <property type="molecule type" value="Genomic_DNA"/>
</dbReference>
<evidence type="ECO:0000313" key="2">
    <source>
        <dbReference type="Proteomes" id="UP001458880"/>
    </source>
</evidence>
<protein>
    <submittedName>
        <fullName evidence="1">Uncharacterized protein</fullName>
    </submittedName>
</protein>
<organism evidence="1 2">
    <name type="scientific">Popillia japonica</name>
    <name type="common">Japanese beetle</name>
    <dbReference type="NCBI Taxonomy" id="7064"/>
    <lineage>
        <taxon>Eukaryota</taxon>
        <taxon>Metazoa</taxon>
        <taxon>Ecdysozoa</taxon>
        <taxon>Arthropoda</taxon>
        <taxon>Hexapoda</taxon>
        <taxon>Insecta</taxon>
        <taxon>Pterygota</taxon>
        <taxon>Neoptera</taxon>
        <taxon>Endopterygota</taxon>
        <taxon>Coleoptera</taxon>
        <taxon>Polyphaga</taxon>
        <taxon>Scarabaeiformia</taxon>
        <taxon>Scarabaeidae</taxon>
        <taxon>Rutelinae</taxon>
        <taxon>Popillia</taxon>
    </lineage>
</organism>
<dbReference type="AlphaFoldDB" id="A0AAW1K0J7"/>